<reference evidence="1" key="1">
    <citation type="journal article" date="2013" name="Environ. Microbiol.">
        <title>Microbiota from the distal guts of lean and obese adolescents exhibit partial functional redundancy besides clear differences in community structure.</title>
        <authorList>
            <person name="Ferrer M."/>
            <person name="Ruiz A."/>
            <person name="Lanza F."/>
            <person name="Haange S.B."/>
            <person name="Oberbach A."/>
            <person name="Till H."/>
            <person name="Bargiela R."/>
            <person name="Campoy C."/>
            <person name="Segura M.T."/>
            <person name="Richter M."/>
            <person name="von Bergen M."/>
            <person name="Seifert J."/>
            <person name="Suarez A."/>
        </authorList>
    </citation>
    <scope>NUCLEOTIDE SEQUENCE</scope>
</reference>
<dbReference type="PANTHER" id="PTHR30471">
    <property type="entry name" value="DNA REPAIR PROTEIN RADC"/>
    <property type="match status" value="1"/>
</dbReference>
<accession>K1TN35</accession>
<gene>
    <name evidence="1" type="ORF">LEA_07480</name>
</gene>
<sequence>MHENHRARVRKRFEHEGLKTFADHNVLELLLFYSIPQKDTNDIAHRLLDEFGSLSAVFDAPKDVLMNVVGVGENTATLIKLMPELFSRYEQDKIKNESIVLNSAEAAGKYFMSRFIGANTEKLYAVCLDNN</sequence>
<comment type="caution">
    <text evidence="1">The sequence shown here is derived from an EMBL/GenBank/DDBJ whole genome shotgun (WGS) entry which is preliminary data.</text>
</comment>
<dbReference type="EMBL" id="AJWY01004932">
    <property type="protein sequence ID" value="EKC71018.1"/>
    <property type="molecule type" value="Genomic_DNA"/>
</dbReference>
<dbReference type="InterPro" id="IPR001405">
    <property type="entry name" value="UPF0758"/>
</dbReference>
<organism evidence="1">
    <name type="scientific">human gut metagenome</name>
    <dbReference type="NCBI Taxonomy" id="408170"/>
    <lineage>
        <taxon>unclassified sequences</taxon>
        <taxon>metagenomes</taxon>
        <taxon>organismal metagenomes</taxon>
    </lineage>
</organism>
<name>K1TN35_9ZZZZ</name>
<feature type="non-terminal residue" evidence="1">
    <location>
        <position position="131"/>
    </location>
</feature>
<dbReference type="Gene3D" id="1.10.150.20">
    <property type="entry name" value="5' to 3' exonuclease, C-terminal subdomain"/>
    <property type="match status" value="1"/>
</dbReference>
<proteinExistence type="predicted"/>
<dbReference type="PANTHER" id="PTHR30471:SF3">
    <property type="entry name" value="UPF0758 PROTEIN YEES-RELATED"/>
    <property type="match status" value="1"/>
</dbReference>
<dbReference type="AlphaFoldDB" id="K1TN35"/>
<evidence type="ECO:0000313" key="1">
    <source>
        <dbReference type="EMBL" id="EKC71018.1"/>
    </source>
</evidence>
<protein>
    <submittedName>
        <fullName evidence="1">DNA repair protein RadC</fullName>
    </submittedName>
</protein>
<dbReference type="SUPFAM" id="SSF47781">
    <property type="entry name" value="RuvA domain 2-like"/>
    <property type="match status" value="1"/>
</dbReference>
<dbReference type="InterPro" id="IPR010994">
    <property type="entry name" value="RuvA_2-like"/>
</dbReference>